<sequence>MKPDLAIRLLHQCRHAALATQSQPCPGYPYATAIQFVCDERHRPIFVASTLAEHSKNLLSDGRVSLSLLTPGADAAQSASRMTLLADAERIDAPDALRRRLLRYLPEAEDWLMLDFLFFRLHPKRARLIAGLGTMGWLDGNAWDSLPILNLDTEARLLRDAQSALPPSIRLLGCDGFGADWMEKGDYRRTDWSEPTTEAATLRERLLQLTPSRDRK</sequence>
<protein>
    <submittedName>
        <fullName evidence="2">Pyridoxamine 5'-phosphate oxidase family protein</fullName>
    </submittedName>
</protein>
<organism evidence="2 3">
    <name type="scientific">Chromobacterium phragmitis</name>
    <dbReference type="NCBI Taxonomy" id="2202141"/>
    <lineage>
        <taxon>Bacteria</taxon>
        <taxon>Pseudomonadati</taxon>
        <taxon>Pseudomonadota</taxon>
        <taxon>Betaproteobacteria</taxon>
        <taxon>Neisseriales</taxon>
        <taxon>Chromobacteriaceae</taxon>
        <taxon>Chromobacterium</taxon>
    </lineage>
</organism>
<feature type="domain" description="Pyridoxamine 5'-phosphate oxidase N-terminal" evidence="1">
    <location>
        <begin position="9"/>
        <end position="100"/>
    </location>
</feature>
<dbReference type="Pfam" id="PF01243">
    <property type="entry name" value="PNPOx_N"/>
    <property type="match status" value="1"/>
</dbReference>
<keyword evidence="3" id="KW-1185">Reference proteome</keyword>
<dbReference type="RefSeq" id="WP_347949704.1">
    <property type="nucleotide sequence ID" value="NZ_CP158160.1"/>
</dbReference>
<dbReference type="Proteomes" id="UP001462502">
    <property type="component" value="Unassembled WGS sequence"/>
</dbReference>
<proteinExistence type="predicted"/>
<comment type="caution">
    <text evidence="2">The sequence shown here is derived from an EMBL/GenBank/DDBJ whole genome shotgun (WGS) entry which is preliminary data.</text>
</comment>
<name>A0ABV0IQL2_9NEIS</name>
<reference evidence="2 3" key="1">
    <citation type="submission" date="2024-05" db="EMBL/GenBank/DDBJ databases">
        <authorList>
            <person name="De Oliveira J.P."/>
            <person name="Noriler S.A."/>
            <person name="De Oliveira A.G."/>
            <person name="Sipoli D.S."/>
        </authorList>
    </citation>
    <scope>NUCLEOTIDE SEQUENCE [LARGE SCALE GENOMIC DNA]</scope>
    <source>
        <strain evidence="2 3">LABIM192</strain>
    </source>
</reference>
<dbReference type="Gene3D" id="2.30.110.10">
    <property type="entry name" value="Electron Transport, Fmn-binding Protein, Chain A"/>
    <property type="match status" value="1"/>
</dbReference>
<dbReference type="PANTHER" id="PTHR13343">
    <property type="entry name" value="CREG1 PROTEIN"/>
    <property type="match status" value="1"/>
</dbReference>
<dbReference type="PANTHER" id="PTHR13343:SF17">
    <property type="entry name" value="CELLULAR REPRESSOR OF E1A-STIMULATED GENES, ISOFORM A"/>
    <property type="match status" value="1"/>
</dbReference>
<dbReference type="InterPro" id="IPR012349">
    <property type="entry name" value="Split_barrel_FMN-bd"/>
</dbReference>
<evidence type="ECO:0000313" key="2">
    <source>
        <dbReference type="EMBL" id="MEO9383565.1"/>
    </source>
</evidence>
<accession>A0ABV0IQL2</accession>
<evidence type="ECO:0000313" key="3">
    <source>
        <dbReference type="Proteomes" id="UP001462502"/>
    </source>
</evidence>
<gene>
    <name evidence="2" type="ORF">ABI908_05445</name>
</gene>
<dbReference type="InterPro" id="IPR011576">
    <property type="entry name" value="Pyridox_Oxase_N"/>
</dbReference>
<evidence type="ECO:0000259" key="1">
    <source>
        <dbReference type="Pfam" id="PF01243"/>
    </source>
</evidence>
<dbReference type="EMBL" id="JBDXMI010000001">
    <property type="protein sequence ID" value="MEO9383565.1"/>
    <property type="molecule type" value="Genomic_DNA"/>
</dbReference>
<dbReference type="SUPFAM" id="SSF50475">
    <property type="entry name" value="FMN-binding split barrel"/>
    <property type="match status" value="1"/>
</dbReference>